<dbReference type="InterPro" id="IPR006073">
    <property type="entry name" value="GTP-bd"/>
</dbReference>
<feature type="domain" description="OBG-type G" evidence="4">
    <location>
        <begin position="46"/>
        <end position="301"/>
    </location>
</feature>
<dbReference type="InterPro" id="IPR004396">
    <property type="entry name" value="ATPase_YchF/OLA1"/>
</dbReference>
<name>A0AAE0GYJ4_9CHLO</name>
<dbReference type="GO" id="GO:0005524">
    <property type="term" value="F:ATP binding"/>
    <property type="evidence" value="ECO:0007669"/>
    <property type="project" value="UniProtKB-KW"/>
</dbReference>
<organism evidence="5 6">
    <name type="scientific">Cymbomonas tetramitiformis</name>
    <dbReference type="NCBI Taxonomy" id="36881"/>
    <lineage>
        <taxon>Eukaryota</taxon>
        <taxon>Viridiplantae</taxon>
        <taxon>Chlorophyta</taxon>
        <taxon>Pyramimonadophyceae</taxon>
        <taxon>Pyramimonadales</taxon>
        <taxon>Pyramimonadaceae</taxon>
        <taxon>Cymbomonas</taxon>
    </lineage>
</organism>
<dbReference type="InterPro" id="IPR013029">
    <property type="entry name" value="YchF_C"/>
</dbReference>
<keyword evidence="3" id="KW-0067">ATP-binding</keyword>
<dbReference type="NCBIfam" id="TIGR00092">
    <property type="entry name" value="redox-regulated ATPase YchF"/>
    <property type="match status" value="1"/>
</dbReference>
<dbReference type="Gene3D" id="1.10.150.300">
    <property type="entry name" value="TGS-like domain"/>
    <property type="match status" value="1"/>
</dbReference>
<dbReference type="PROSITE" id="PS51710">
    <property type="entry name" value="G_OBG"/>
    <property type="match status" value="1"/>
</dbReference>
<keyword evidence="2" id="KW-0547">Nucleotide-binding</keyword>
<dbReference type="PRINTS" id="PR00326">
    <property type="entry name" value="GTP1OBG"/>
</dbReference>
<protein>
    <recommendedName>
        <fullName evidence="4">OBG-type G domain-containing protein</fullName>
    </recommendedName>
</protein>
<gene>
    <name evidence="5" type="ORF">CYMTET_5740</name>
</gene>
<keyword evidence="6" id="KW-1185">Reference proteome</keyword>
<evidence type="ECO:0000259" key="4">
    <source>
        <dbReference type="PROSITE" id="PS51710"/>
    </source>
</evidence>
<dbReference type="Pfam" id="PF06071">
    <property type="entry name" value="YchF-GTPase_C"/>
    <property type="match status" value="1"/>
</dbReference>
<keyword evidence="1" id="KW-0479">Metal-binding</keyword>
<dbReference type="Pfam" id="PF01926">
    <property type="entry name" value="MMR_HSR1"/>
    <property type="match status" value="1"/>
</dbReference>
<sequence length="422" mass="45301">MNTCGAWSESTLSSAATLTYTRIAFSAPAAQADVGRRRVCKIWAKVRVGILGLPNVGKSSLFNALAEKSLAQVANFPFCTIEANVAPIAVPDLHLQSLGGLALSRRAVPASIDWADVAGLARGASRGEGLGNRFLAELRECQALAHVVRAFEDDNVVHVDGKVDPSEDAAAVNLELLLADLAHVERRLERSTCKGEEREALEAVAGCLMEGKPARVAGLSASALFSIKSMGLLTLKPVLYCFNVDEVDFAYGREEALTRAREVFEALDFSDRATDRFTLVSCKVEAEMSAKTRREQLDYLQDLQLDVAPGESLEGLLSHNALPKAMLSLLGLSIAYTGPGVPQEKSRTTRAHLFPAGGLTAEGLAGRIHGDIYKGFLKAEVVPAPVLLEHPTFASAKDAGCVRTEGREYTLESGEVVLIKWK</sequence>
<evidence type="ECO:0000256" key="1">
    <source>
        <dbReference type="ARBA" id="ARBA00022723"/>
    </source>
</evidence>
<dbReference type="InterPro" id="IPR027417">
    <property type="entry name" value="P-loop_NTPase"/>
</dbReference>
<dbReference type="SUPFAM" id="SSF81271">
    <property type="entry name" value="TGS-like"/>
    <property type="match status" value="1"/>
</dbReference>
<evidence type="ECO:0000313" key="6">
    <source>
        <dbReference type="Proteomes" id="UP001190700"/>
    </source>
</evidence>
<dbReference type="SUPFAM" id="SSF52540">
    <property type="entry name" value="P-loop containing nucleoside triphosphate hydrolases"/>
    <property type="match status" value="1"/>
</dbReference>
<dbReference type="AlphaFoldDB" id="A0AAE0GYJ4"/>
<accession>A0AAE0GYJ4</accession>
<dbReference type="PANTHER" id="PTHR23305:SF18">
    <property type="entry name" value="OBG-TYPE G DOMAIN-CONTAINING PROTEIN"/>
    <property type="match status" value="1"/>
</dbReference>
<dbReference type="InterPro" id="IPR023192">
    <property type="entry name" value="TGS-like_dom_sf"/>
</dbReference>
<proteinExistence type="predicted"/>
<evidence type="ECO:0000313" key="5">
    <source>
        <dbReference type="EMBL" id="KAK3286717.1"/>
    </source>
</evidence>
<dbReference type="Gene3D" id="3.10.20.30">
    <property type="match status" value="1"/>
</dbReference>
<reference evidence="5 6" key="1">
    <citation type="journal article" date="2015" name="Genome Biol. Evol.">
        <title>Comparative Genomics of a Bacterivorous Green Alga Reveals Evolutionary Causalities and Consequences of Phago-Mixotrophic Mode of Nutrition.</title>
        <authorList>
            <person name="Burns J.A."/>
            <person name="Paasch A."/>
            <person name="Narechania A."/>
            <person name="Kim E."/>
        </authorList>
    </citation>
    <scope>NUCLEOTIDE SEQUENCE [LARGE SCALE GENOMIC DNA]</scope>
    <source>
        <strain evidence="5 6">PLY_AMNH</strain>
    </source>
</reference>
<dbReference type="GO" id="GO:0005525">
    <property type="term" value="F:GTP binding"/>
    <property type="evidence" value="ECO:0007669"/>
    <property type="project" value="InterPro"/>
</dbReference>
<evidence type="ECO:0000256" key="2">
    <source>
        <dbReference type="ARBA" id="ARBA00022741"/>
    </source>
</evidence>
<dbReference type="InterPro" id="IPR012676">
    <property type="entry name" value="TGS-like"/>
</dbReference>
<evidence type="ECO:0000256" key="3">
    <source>
        <dbReference type="ARBA" id="ARBA00022840"/>
    </source>
</evidence>
<dbReference type="GO" id="GO:0005737">
    <property type="term" value="C:cytoplasm"/>
    <property type="evidence" value="ECO:0007669"/>
    <property type="project" value="TreeGrafter"/>
</dbReference>
<dbReference type="EMBL" id="LGRX02001169">
    <property type="protein sequence ID" value="KAK3286717.1"/>
    <property type="molecule type" value="Genomic_DNA"/>
</dbReference>
<dbReference type="Proteomes" id="UP001190700">
    <property type="component" value="Unassembled WGS sequence"/>
</dbReference>
<comment type="caution">
    <text evidence="5">The sequence shown here is derived from an EMBL/GenBank/DDBJ whole genome shotgun (WGS) entry which is preliminary data.</text>
</comment>
<dbReference type="PANTHER" id="PTHR23305">
    <property type="entry name" value="OBG GTPASE FAMILY"/>
    <property type="match status" value="1"/>
</dbReference>
<dbReference type="Gene3D" id="3.40.50.300">
    <property type="entry name" value="P-loop containing nucleotide triphosphate hydrolases"/>
    <property type="match status" value="1"/>
</dbReference>
<dbReference type="GO" id="GO:0046872">
    <property type="term" value="F:metal ion binding"/>
    <property type="evidence" value="ECO:0007669"/>
    <property type="project" value="UniProtKB-KW"/>
</dbReference>
<dbReference type="GO" id="GO:0016887">
    <property type="term" value="F:ATP hydrolysis activity"/>
    <property type="evidence" value="ECO:0007669"/>
    <property type="project" value="InterPro"/>
</dbReference>
<dbReference type="InterPro" id="IPR031167">
    <property type="entry name" value="G_OBG"/>
</dbReference>
<dbReference type="InterPro" id="IPR012675">
    <property type="entry name" value="Beta-grasp_dom_sf"/>
</dbReference>